<organism evidence="10 11">
    <name type="scientific">Paralysiella testudinis</name>
    <dbReference type="NCBI Taxonomy" id="2809020"/>
    <lineage>
        <taxon>Bacteria</taxon>
        <taxon>Pseudomonadati</taxon>
        <taxon>Pseudomonadota</taxon>
        <taxon>Betaproteobacteria</taxon>
        <taxon>Neisseriales</taxon>
        <taxon>Neisseriaceae</taxon>
        <taxon>Paralysiella</taxon>
    </lineage>
</organism>
<feature type="site" description="Catalytically relevant" evidence="6">
    <location>
        <position position="188"/>
    </location>
</feature>
<dbReference type="Pfam" id="PF01380">
    <property type="entry name" value="SIS"/>
    <property type="match status" value="1"/>
</dbReference>
<feature type="site" description="Catalytically relevant" evidence="6">
    <location>
        <position position="54"/>
    </location>
</feature>
<keyword evidence="11" id="KW-1185">Reference proteome</keyword>
<comment type="similarity">
    <text evidence="1 4">Belongs to the SIS family. GutQ/KpsF subfamily.</text>
</comment>
<evidence type="ECO:0000256" key="3">
    <source>
        <dbReference type="ARBA" id="ARBA00023122"/>
    </source>
</evidence>
<dbReference type="Proteomes" id="UP000653156">
    <property type="component" value="Chromosome"/>
</dbReference>
<feature type="binding site" evidence="5">
    <location>
        <position position="77"/>
    </location>
    <ligand>
        <name>Zn(2+)</name>
        <dbReference type="ChEBI" id="CHEBI:29105"/>
    </ligand>
</feature>
<proteinExistence type="inferred from homology"/>
<evidence type="ECO:0000256" key="7">
    <source>
        <dbReference type="PROSITE-ProRule" id="PRU00703"/>
    </source>
</evidence>
<accession>A0A892ZEY1</accession>
<dbReference type="KEGG" id="ptes:JQU52_00570"/>
<dbReference type="Gene3D" id="3.40.50.10490">
    <property type="entry name" value="Glucose-6-phosphate isomerase like protein, domain 1"/>
    <property type="match status" value="1"/>
</dbReference>
<evidence type="ECO:0000259" key="8">
    <source>
        <dbReference type="PROSITE" id="PS51371"/>
    </source>
</evidence>
<dbReference type="PANTHER" id="PTHR42745:SF1">
    <property type="entry name" value="ARABINOSE 5-PHOSPHATE ISOMERASE KDSD"/>
    <property type="match status" value="1"/>
</dbReference>
<dbReference type="PIRSF" id="PIRSF004692">
    <property type="entry name" value="KdsD_KpsF"/>
    <property type="match status" value="1"/>
</dbReference>
<evidence type="ECO:0000256" key="4">
    <source>
        <dbReference type="PIRNR" id="PIRNR004692"/>
    </source>
</evidence>
<dbReference type="CDD" id="cd05014">
    <property type="entry name" value="SIS_Kpsf"/>
    <property type="match status" value="1"/>
</dbReference>
<dbReference type="SMART" id="SM00116">
    <property type="entry name" value="CBS"/>
    <property type="match status" value="2"/>
</dbReference>
<dbReference type="CDD" id="cd04604">
    <property type="entry name" value="CBS_pair_SIS_assoc"/>
    <property type="match status" value="1"/>
</dbReference>
<evidence type="ECO:0000259" key="9">
    <source>
        <dbReference type="PROSITE" id="PS51464"/>
    </source>
</evidence>
<dbReference type="InterPro" id="IPR000644">
    <property type="entry name" value="CBS_dom"/>
</dbReference>
<reference evidence="10" key="1">
    <citation type="submission" date="2021-02" db="EMBL/GenBank/DDBJ databases">
        <title>Neisseriaceae sp. 26B isolated from the cloaca of a Common Toad-headed Turtle (Mesoclemmys nasuta).</title>
        <authorList>
            <person name="Spergser J."/>
            <person name="Busse H.-J."/>
        </authorList>
    </citation>
    <scope>NUCLEOTIDE SEQUENCE</scope>
    <source>
        <strain evidence="10">26B</strain>
    </source>
</reference>
<evidence type="ECO:0000256" key="6">
    <source>
        <dbReference type="PIRSR" id="PIRSR004692-3"/>
    </source>
</evidence>
<dbReference type="InterPro" id="IPR035474">
    <property type="entry name" value="SIS_Kpsf"/>
</dbReference>
<feature type="domain" description="CBS" evidence="8">
    <location>
        <begin position="205"/>
        <end position="263"/>
    </location>
</feature>
<keyword evidence="5" id="KW-0479">Metal-binding</keyword>
<sequence>MNTPSSYLQWAKDVFAIEQAAIAEVAASLDYRFNQAVEAILNANGRVVITGMGKSGHIGRKIAASLASTGTPAFFIHPAEAAHGDLGMVVDGDVIIALSNSGENDEILAIIPAIKRKNVRLISITGKPQSSMAQHADIHLLAAVSQEACPFGLAPTSSTTAVLVLGDALTVALLRARAFTPEDFALSHPAGSLGKRLLLTVADLMHSGDALPLVGEQTPLREAIITMSEKGLGMLVVVNAHGQLSGVFTDGDLRRLFQRQTQLTEVRMADIMQPQPHTIGSDKLAVEALKQMEDNKINGLIVIDAHARPLGALNMHDLLQARIV</sequence>
<dbReference type="FunFam" id="3.40.50.10490:FF:000011">
    <property type="entry name" value="Arabinose 5-phosphate isomerase"/>
    <property type="match status" value="1"/>
</dbReference>
<keyword evidence="5" id="KW-0862">Zinc</keyword>
<dbReference type="InterPro" id="IPR046348">
    <property type="entry name" value="SIS_dom_sf"/>
</dbReference>
<keyword evidence="2" id="KW-0677">Repeat</keyword>
<dbReference type="Pfam" id="PF00571">
    <property type="entry name" value="CBS"/>
    <property type="match status" value="2"/>
</dbReference>
<dbReference type="GO" id="GO:0046872">
    <property type="term" value="F:metal ion binding"/>
    <property type="evidence" value="ECO:0007669"/>
    <property type="project" value="UniProtKB-KW"/>
</dbReference>
<feature type="site" description="Catalytically relevant" evidence="6">
    <location>
        <position position="106"/>
    </location>
</feature>
<dbReference type="PROSITE" id="PS51464">
    <property type="entry name" value="SIS"/>
    <property type="match status" value="1"/>
</dbReference>
<evidence type="ECO:0000256" key="2">
    <source>
        <dbReference type="ARBA" id="ARBA00022737"/>
    </source>
</evidence>
<dbReference type="AlphaFoldDB" id="A0A892ZEY1"/>
<dbReference type="EMBL" id="CP069798">
    <property type="protein sequence ID" value="QRQ81975.1"/>
    <property type="molecule type" value="Genomic_DNA"/>
</dbReference>
<keyword evidence="10" id="KW-0413">Isomerase</keyword>
<feature type="site" description="Catalytically relevant" evidence="6">
    <location>
        <position position="147"/>
    </location>
</feature>
<dbReference type="RefSeq" id="WP_230339272.1">
    <property type="nucleotide sequence ID" value="NZ_CP069798.1"/>
</dbReference>
<protein>
    <submittedName>
        <fullName evidence="10">KpsF/GutQ family sugar-phosphate isomerase</fullName>
    </submittedName>
</protein>
<dbReference type="GO" id="GO:0097367">
    <property type="term" value="F:carbohydrate derivative binding"/>
    <property type="evidence" value="ECO:0007669"/>
    <property type="project" value="InterPro"/>
</dbReference>
<feature type="domain" description="CBS" evidence="8">
    <location>
        <begin position="272"/>
        <end position="324"/>
    </location>
</feature>
<evidence type="ECO:0000313" key="10">
    <source>
        <dbReference type="EMBL" id="QRQ81975.1"/>
    </source>
</evidence>
<dbReference type="Gene3D" id="3.10.580.10">
    <property type="entry name" value="CBS-domain"/>
    <property type="match status" value="1"/>
</dbReference>
<gene>
    <name evidence="10" type="ORF">JQU52_00570</name>
</gene>
<evidence type="ECO:0000256" key="5">
    <source>
        <dbReference type="PIRSR" id="PIRSR004692-2"/>
    </source>
</evidence>
<evidence type="ECO:0000256" key="1">
    <source>
        <dbReference type="ARBA" id="ARBA00008165"/>
    </source>
</evidence>
<dbReference type="GO" id="GO:1901135">
    <property type="term" value="P:carbohydrate derivative metabolic process"/>
    <property type="evidence" value="ECO:0007669"/>
    <property type="project" value="InterPro"/>
</dbReference>
<dbReference type="InterPro" id="IPR050986">
    <property type="entry name" value="GutQ/KpsF_isomerases"/>
</dbReference>
<dbReference type="PANTHER" id="PTHR42745">
    <property type="match status" value="1"/>
</dbReference>
<dbReference type="NCBIfam" id="TIGR00393">
    <property type="entry name" value="kpsF"/>
    <property type="match status" value="1"/>
</dbReference>
<dbReference type="SUPFAM" id="SSF53697">
    <property type="entry name" value="SIS domain"/>
    <property type="match status" value="1"/>
</dbReference>
<evidence type="ECO:0000313" key="11">
    <source>
        <dbReference type="Proteomes" id="UP000653156"/>
    </source>
</evidence>
<dbReference type="InterPro" id="IPR004800">
    <property type="entry name" value="KdsD/KpsF-type"/>
</dbReference>
<keyword evidence="3 7" id="KW-0129">CBS domain</keyword>
<dbReference type="GO" id="GO:0005975">
    <property type="term" value="P:carbohydrate metabolic process"/>
    <property type="evidence" value="ECO:0007669"/>
    <property type="project" value="InterPro"/>
</dbReference>
<dbReference type="InterPro" id="IPR001347">
    <property type="entry name" value="SIS_dom"/>
</dbReference>
<name>A0A892ZEY1_9NEIS</name>
<dbReference type="InterPro" id="IPR046342">
    <property type="entry name" value="CBS_dom_sf"/>
</dbReference>
<dbReference type="PROSITE" id="PS51371">
    <property type="entry name" value="CBS"/>
    <property type="match status" value="2"/>
</dbReference>
<dbReference type="GO" id="GO:0019146">
    <property type="term" value="F:arabinose-5-phosphate isomerase activity"/>
    <property type="evidence" value="ECO:0007669"/>
    <property type="project" value="UniProtKB-ARBA"/>
</dbReference>
<feature type="domain" description="SIS" evidence="9">
    <location>
        <begin position="36"/>
        <end position="179"/>
    </location>
</feature>